<gene>
    <name evidence="3" type="ORF">CEP52_017601</name>
</gene>
<protein>
    <recommendedName>
        <fullName evidence="2">HNH nuclease domain-containing protein</fullName>
    </recommendedName>
</protein>
<dbReference type="InterPro" id="IPR003615">
    <property type="entry name" value="HNH_nuc"/>
</dbReference>
<evidence type="ECO:0000259" key="2">
    <source>
        <dbReference type="Pfam" id="PF13391"/>
    </source>
</evidence>
<dbReference type="AlphaFoldDB" id="A0A428RMM7"/>
<dbReference type="EMBL" id="NKCK01000664">
    <property type="protein sequence ID" value="RSL78792.1"/>
    <property type="molecule type" value="Genomic_DNA"/>
</dbReference>
<dbReference type="Pfam" id="PF13391">
    <property type="entry name" value="HNH_2"/>
    <property type="match status" value="1"/>
</dbReference>
<organism evidence="3 4">
    <name type="scientific">Fusarium oligoseptatum</name>
    <dbReference type="NCBI Taxonomy" id="2604345"/>
    <lineage>
        <taxon>Eukaryota</taxon>
        <taxon>Fungi</taxon>
        <taxon>Dikarya</taxon>
        <taxon>Ascomycota</taxon>
        <taxon>Pezizomycotina</taxon>
        <taxon>Sordariomycetes</taxon>
        <taxon>Hypocreomycetidae</taxon>
        <taxon>Hypocreales</taxon>
        <taxon>Nectriaceae</taxon>
        <taxon>Fusarium</taxon>
        <taxon>Fusarium solani species complex</taxon>
    </lineage>
</organism>
<evidence type="ECO:0000313" key="3">
    <source>
        <dbReference type="EMBL" id="RSL78792.1"/>
    </source>
</evidence>
<accession>A0A428RMM7</accession>
<sequence length="347" mass="39396">MLRDPIDEPRLIFGCTNAHKPGFIDFVHPGYDGGDDKSHVLLSLRALDDGGIDYATAHTACGILAANRWDGFFSRDRYGTQKVERSEDGVLRDNRYFYHVPPASTDEPYPVLTRFNDWRFPHNALPPLWTRLQRNLSSGVEPERVGINNGHCSLSNYADGVESAHLVPSAQSNWWSRNHMARYGETNLFSTDPINAPANYIPLRSDIHKIFDERHFCLVPKEPRSKKFADQGERVVVLGQSEAESTSREGDKCGTGERENDNIPPNTASQTGPCLVAHVFNSTPSGQLPRLWHNRRVHALPSTVSVECLFVRFAWTVFSPTVFRDFLYATERHRRILVWDPDKSEHE</sequence>
<feature type="non-terminal residue" evidence="3">
    <location>
        <position position="347"/>
    </location>
</feature>
<comment type="caution">
    <text evidence="3">The sequence shown here is derived from an EMBL/GenBank/DDBJ whole genome shotgun (WGS) entry which is preliminary data.</text>
</comment>
<keyword evidence="4" id="KW-1185">Reference proteome</keyword>
<reference evidence="3 4" key="1">
    <citation type="submission" date="2017-06" db="EMBL/GenBank/DDBJ databases">
        <title>Comparative genomic analysis of Ambrosia Fusariam Clade fungi.</title>
        <authorList>
            <person name="Stajich J.E."/>
            <person name="Carrillo J."/>
            <person name="Kijimoto T."/>
            <person name="Eskalen A."/>
            <person name="O'Donnell K."/>
            <person name="Kasson M."/>
        </authorList>
    </citation>
    <scope>NUCLEOTIDE SEQUENCE [LARGE SCALE GENOMIC DNA]</scope>
    <source>
        <strain evidence="3 4">NRRL62579</strain>
    </source>
</reference>
<evidence type="ECO:0000313" key="4">
    <source>
        <dbReference type="Proteomes" id="UP000287144"/>
    </source>
</evidence>
<name>A0A428RMM7_9HYPO</name>
<proteinExistence type="predicted"/>
<feature type="compositionally biased region" description="Basic and acidic residues" evidence="1">
    <location>
        <begin position="245"/>
        <end position="261"/>
    </location>
</feature>
<evidence type="ECO:0000256" key="1">
    <source>
        <dbReference type="SAM" id="MobiDB-lite"/>
    </source>
</evidence>
<dbReference type="Proteomes" id="UP000287144">
    <property type="component" value="Unassembled WGS sequence"/>
</dbReference>
<feature type="region of interest" description="Disordered" evidence="1">
    <location>
        <begin position="240"/>
        <end position="268"/>
    </location>
</feature>
<feature type="domain" description="HNH nuclease" evidence="2">
    <location>
        <begin position="152"/>
        <end position="218"/>
    </location>
</feature>